<accession>A0ABT5KEN8</accession>
<evidence type="ECO:0000313" key="4">
    <source>
        <dbReference type="Proteomes" id="UP001221189"/>
    </source>
</evidence>
<evidence type="ECO:0000256" key="1">
    <source>
        <dbReference type="SAM" id="SignalP"/>
    </source>
</evidence>
<feature type="chain" id="PRO_5046901898" evidence="1">
    <location>
        <begin position="22"/>
        <end position="212"/>
    </location>
</feature>
<dbReference type="Proteomes" id="UP001221189">
    <property type="component" value="Unassembled WGS sequence"/>
</dbReference>
<name>A0ABT5KEN8_9BURK</name>
<dbReference type="RefSeq" id="WP_273600593.1">
    <property type="nucleotide sequence ID" value="NZ_JAQQXT010000007.1"/>
</dbReference>
<evidence type="ECO:0000259" key="2">
    <source>
        <dbReference type="Pfam" id="PF19657"/>
    </source>
</evidence>
<reference evidence="3 4" key="1">
    <citation type="submission" date="2022-10" db="EMBL/GenBank/DDBJ databases">
        <title>Paucibacter sp. hw1 Genome sequencing.</title>
        <authorList>
            <person name="Park S."/>
        </authorList>
    </citation>
    <scope>NUCLEOTIDE SEQUENCE [LARGE SCALE GENOMIC DNA]</scope>
    <source>
        <strain evidence="4">hw1</strain>
    </source>
</reference>
<sequence>MNAFKLSAVAALLAASLSASAMTAIDDGALAQVSGQDGVSIAGDLNINIGSFKYTDTDTNGSVSFNNIGIKGMFVMTLDILNKSAFVSNVADSIATHMGFNQADADSGKSLAAGVPPGAGTTAGGVAVAGQLGKLTSATFDTFGAATGAAIYDGASDIVQFAFPNAKLDSKLSPSVTVAGITLGNSVGNKSFGSIAINNMDLQGSKFWIWAH</sequence>
<protein>
    <submittedName>
        <fullName evidence="3">DUF6160 family protein</fullName>
    </submittedName>
</protein>
<organism evidence="3 4">
    <name type="scientific">Roseateles albus</name>
    <dbReference type="NCBI Taxonomy" id="2987525"/>
    <lineage>
        <taxon>Bacteria</taxon>
        <taxon>Pseudomonadati</taxon>
        <taxon>Pseudomonadota</taxon>
        <taxon>Betaproteobacteria</taxon>
        <taxon>Burkholderiales</taxon>
        <taxon>Sphaerotilaceae</taxon>
        <taxon>Roseateles</taxon>
    </lineage>
</organism>
<dbReference type="InterPro" id="IPR046158">
    <property type="entry name" value="DUF6160"/>
</dbReference>
<feature type="domain" description="DUF6160" evidence="2">
    <location>
        <begin position="2"/>
        <end position="89"/>
    </location>
</feature>
<gene>
    <name evidence="3" type="ORF">PRZ03_12475</name>
</gene>
<feature type="signal peptide" evidence="1">
    <location>
        <begin position="1"/>
        <end position="21"/>
    </location>
</feature>
<dbReference type="EMBL" id="JAQQXT010000007">
    <property type="protein sequence ID" value="MDC8772389.1"/>
    <property type="molecule type" value="Genomic_DNA"/>
</dbReference>
<dbReference type="Pfam" id="PF19657">
    <property type="entry name" value="DUF6160"/>
    <property type="match status" value="1"/>
</dbReference>
<keyword evidence="1" id="KW-0732">Signal</keyword>
<keyword evidence="4" id="KW-1185">Reference proteome</keyword>
<comment type="caution">
    <text evidence="3">The sequence shown here is derived from an EMBL/GenBank/DDBJ whole genome shotgun (WGS) entry which is preliminary data.</text>
</comment>
<proteinExistence type="predicted"/>
<evidence type="ECO:0000313" key="3">
    <source>
        <dbReference type="EMBL" id="MDC8772389.1"/>
    </source>
</evidence>